<dbReference type="GO" id="GO:0005576">
    <property type="term" value="C:extracellular region"/>
    <property type="evidence" value="ECO:0007669"/>
    <property type="project" value="UniProtKB-SubCell"/>
</dbReference>
<keyword evidence="5 6" id="KW-0732">Signal</keyword>
<evidence type="ECO:0000256" key="2">
    <source>
        <dbReference type="ARBA" id="ARBA00005581"/>
    </source>
</evidence>
<evidence type="ECO:0000256" key="3">
    <source>
        <dbReference type="ARBA" id="ARBA00022471"/>
    </source>
</evidence>
<keyword evidence="4 6" id="KW-0964">Secreted</keyword>
<dbReference type="Proteomes" id="UP001428341">
    <property type="component" value="Unassembled WGS sequence"/>
</dbReference>
<evidence type="ECO:0000313" key="7">
    <source>
        <dbReference type="EMBL" id="KAK9201379.1"/>
    </source>
</evidence>
<evidence type="ECO:0000256" key="4">
    <source>
        <dbReference type="ARBA" id="ARBA00022525"/>
    </source>
</evidence>
<comment type="subcellular location">
    <subcellularLocation>
        <location evidence="1 6">Secreted</location>
    </subcellularLocation>
</comment>
<sequence>MSSLRLNLVAVIVVLALAIRPSVSPIPTKTWHVHVVNNLSNNQTLFLHCKSKDDDLGEHKLTTGTESNWKFKENFFQTTLFWCHLRKPDNFCNNFKVFWNEDFFQFRCRYKDCIWTAKDEGIYLKNIPEGLAACQAPIANSLLNHFTEHVINNLNNSSTLEAHCKSKDDDLGLRRLAAGTEFNWTFRVNFWSTTLFFCDLRWANGHKAFDVYCPDDQFLAKKCAYNFCRWSARDDGIYAFSEKKNHYVLAHKWDPK</sequence>
<dbReference type="PANTHER" id="PTHR31232">
    <property type="match status" value="1"/>
</dbReference>
<comment type="caution">
    <text evidence="7">The sequence shown here is derived from an EMBL/GenBank/DDBJ whole genome shotgun (WGS) entry which is preliminary data.</text>
</comment>
<keyword evidence="3 6" id="KW-0713">Self-incompatibility</keyword>
<evidence type="ECO:0000256" key="5">
    <source>
        <dbReference type="ARBA" id="ARBA00022729"/>
    </source>
</evidence>
<dbReference type="Pfam" id="PF05938">
    <property type="entry name" value="Self-incomp_S1"/>
    <property type="match status" value="2"/>
</dbReference>
<dbReference type="EMBL" id="JBCGBO010000005">
    <property type="protein sequence ID" value="KAK9201379.1"/>
    <property type="molecule type" value="Genomic_DNA"/>
</dbReference>
<dbReference type="GO" id="GO:0060320">
    <property type="term" value="P:rejection of self pollen"/>
    <property type="evidence" value="ECO:0007669"/>
    <property type="project" value="UniProtKB-KW"/>
</dbReference>
<evidence type="ECO:0000256" key="6">
    <source>
        <dbReference type="RuleBase" id="RU367044"/>
    </source>
</evidence>
<name>A0AAP0QNQ2_9ROSI</name>
<accession>A0AAP0QNQ2</accession>
<evidence type="ECO:0000313" key="8">
    <source>
        <dbReference type="Proteomes" id="UP001428341"/>
    </source>
</evidence>
<dbReference type="InterPro" id="IPR010264">
    <property type="entry name" value="Self-incomp_S1"/>
</dbReference>
<dbReference type="PANTHER" id="PTHR31232:SF164">
    <property type="entry name" value="S-PROTEIN HOMOLOG"/>
    <property type="match status" value="1"/>
</dbReference>
<comment type="similarity">
    <text evidence="2 6">Belongs to the plant self-incompatibility (S1) protein family.</text>
</comment>
<protein>
    <recommendedName>
        <fullName evidence="6">S-protein homolog</fullName>
    </recommendedName>
</protein>
<reference evidence="7 8" key="1">
    <citation type="submission" date="2024-05" db="EMBL/GenBank/DDBJ databases">
        <title>Haplotype-resolved chromosome-level genome assembly of Huyou (Citrus changshanensis).</title>
        <authorList>
            <person name="Miao C."/>
            <person name="Chen W."/>
            <person name="Wu Y."/>
            <person name="Wang L."/>
            <person name="Zhao S."/>
            <person name="Grierson D."/>
            <person name="Xu C."/>
            <person name="Chen K."/>
        </authorList>
    </citation>
    <scope>NUCLEOTIDE SEQUENCE [LARGE SCALE GENOMIC DNA]</scope>
    <source>
        <strain evidence="7">01-14</strain>
        <tissue evidence="7">Leaf</tissue>
    </source>
</reference>
<proteinExistence type="inferred from homology"/>
<evidence type="ECO:0000256" key="1">
    <source>
        <dbReference type="ARBA" id="ARBA00004613"/>
    </source>
</evidence>
<organism evidence="7 8">
    <name type="scientific">Citrus x changshan-huyou</name>
    <dbReference type="NCBI Taxonomy" id="2935761"/>
    <lineage>
        <taxon>Eukaryota</taxon>
        <taxon>Viridiplantae</taxon>
        <taxon>Streptophyta</taxon>
        <taxon>Embryophyta</taxon>
        <taxon>Tracheophyta</taxon>
        <taxon>Spermatophyta</taxon>
        <taxon>Magnoliopsida</taxon>
        <taxon>eudicotyledons</taxon>
        <taxon>Gunneridae</taxon>
        <taxon>Pentapetalae</taxon>
        <taxon>rosids</taxon>
        <taxon>malvids</taxon>
        <taxon>Sapindales</taxon>
        <taxon>Rutaceae</taxon>
        <taxon>Aurantioideae</taxon>
        <taxon>Citrus</taxon>
    </lineage>
</organism>
<feature type="signal peptide" evidence="6">
    <location>
        <begin position="1"/>
        <end position="18"/>
    </location>
</feature>
<gene>
    <name evidence="7" type="ORF">WN944_016581</name>
</gene>
<keyword evidence="8" id="KW-1185">Reference proteome</keyword>
<dbReference type="AlphaFoldDB" id="A0AAP0QNQ2"/>
<feature type="chain" id="PRO_5042665781" description="S-protein homolog" evidence="6">
    <location>
        <begin position="19"/>
        <end position="256"/>
    </location>
</feature>